<keyword evidence="1" id="KW-0812">Transmembrane</keyword>
<feature type="transmembrane region" description="Helical" evidence="1">
    <location>
        <begin position="6"/>
        <end position="21"/>
    </location>
</feature>
<keyword evidence="1" id="KW-0472">Membrane</keyword>
<gene>
    <name evidence="2" type="ORF">BFV95_1220</name>
</gene>
<organism evidence="2 3">
    <name type="scientific">Alteromonas macleodii</name>
    <name type="common">Pseudoalteromonas macleodii</name>
    <dbReference type="NCBI Taxonomy" id="28108"/>
    <lineage>
        <taxon>Bacteria</taxon>
        <taxon>Pseudomonadati</taxon>
        <taxon>Pseudomonadota</taxon>
        <taxon>Gammaproteobacteria</taxon>
        <taxon>Alteromonadales</taxon>
        <taxon>Alteromonadaceae</taxon>
        <taxon>Alteromonas/Salinimonas group</taxon>
        <taxon>Alteromonas</taxon>
    </lineage>
</organism>
<keyword evidence="3" id="KW-1185">Reference proteome</keyword>
<sequence>MSLSIYIWIVIIEVITLRNHFDKKFLSKKIGTNMEITILNNEFFY</sequence>
<name>A0AB36FTF8_ALTMA</name>
<protein>
    <submittedName>
        <fullName evidence="2">Uncharacterized protein</fullName>
    </submittedName>
</protein>
<dbReference type="EMBL" id="MIPY01000008">
    <property type="protein sequence ID" value="OES33299.1"/>
    <property type="molecule type" value="Genomic_DNA"/>
</dbReference>
<reference evidence="2 3" key="1">
    <citation type="submission" date="2016-09" db="EMBL/GenBank/DDBJ databases">
        <title>Draft Genome Sequence of four Alteromonas macleodii strains isolated from copper coupons and grown long-term at elevated copper levels.</title>
        <authorList>
            <person name="Cusick K."/>
            <person name="Dale J."/>
            <person name="Little B."/>
            <person name="Biffinger J."/>
        </authorList>
    </citation>
    <scope>NUCLEOTIDE SEQUENCE [LARGE SCALE GENOMIC DNA]</scope>
    <source>
        <strain evidence="2 3">KCP01</strain>
    </source>
</reference>
<keyword evidence="1" id="KW-1133">Transmembrane helix</keyword>
<proteinExistence type="predicted"/>
<dbReference type="Proteomes" id="UP000095392">
    <property type="component" value="Unassembled WGS sequence"/>
</dbReference>
<evidence type="ECO:0000256" key="1">
    <source>
        <dbReference type="SAM" id="Phobius"/>
    </source>
</evidence>
<comment type="caution">
    <text evidence="2">The sequence shown here is derived from an EMBL/GenBank/DDBJ whole genome shotgun (WGS) entry which is preliminary data.</text>
</comment>
<evidence type="ECO:0000313" key="3">
    <source>
        <dbReference type="Proteomes" id="UP000095392"/>
    </source>
</evidence>
<dbReference type="AlphaFoldDB" id="A0AB36FTF8"/>
<evidence type="ECO:0000313" key="2">
    <source>
        <dbReference type="EMBL" id="OES33299.1"/>
    </source>
</evidence>
<accession>A0AB36FTF8</accession>